<feature type="compositionally biased region" description="Polar residues" evidence="1">
    <location>
        <begin position="139"/>
        <end position="151"/>
    </location>
</feature>
<feature type="region of interest" description="Disordered" evidence="1">
    <location>
        <begin position="1"/>
        <end position="58"/>
    </location>
</feature>
<dbReference type="EMBL" id="NEVL01000001">
    <property type="protein sequence ID" value="OZI40441.1"/>
    <property type="molecule type" value="Genomic_DNA"/>
</dbReference>
<sequence length="821" mass="86333">MTISSGLPGLSGPNPSSHSDSDVDASVGHTAQRPGSSPGTGAMQGSLVGVGDGGEGTALREDAQASRGWFGGVTTFLSTFWEAATEFTEQMHGGGLYDDEPDVTGEPELTDPPEVTGQPEVTDVRAGELDDTALDASRTDSNQAEKNTATDANARAGNDSIPDSNGPSGGDTTPLALAESRDDVRLAPLTLHSEEAPEGVPPKVGEQEARDEAETQVQQQQGGLWNRVCGAVGTVRDATVGLAKGAYNMLPSIRSAPTEVKESAKEISFSQQNLKRAEALSANIDLALAKLNLQLEAKGQKLEGITPQARLDAPELTTRDTLNRWYHNVKGGLSAVVPTLGQMTVGAAIPAAVGLATTPMSIGPTKIALNMTALLGGAYLGITALRDYPQLANDSTVVSLIEETLQQVATDFAMVQDILGQEQARGSASIRTMLAGLEHLPRLDALRTELGHVEAALRKAEAGETTPVTQTAPRHAVSVGDGAARSETLGLAARARDAFSSFFGTIGRGLASVGRFIADLPNVPGRFLERREARSAEAAEVSNNKMMFVALRSAGSDSRVRTGIDVGAMRRAQANGASTDIKQVSERCLMGENLMRSLQSASGQSFGTVRVDAGKPLGEFAVPASLTTARALGWYLDAIAVDATPDSADTDDAAVVRNADGSLTVRDPDRKLYSFLMNVPVAYTGAMAGTQDGNASTFMIDDHGQNMPQGMRGMRFDTGLDAKGEPMLSLSFTAAPQHPVFKPLGNEVELLRNAYVEIHTPRAQQTAIAPDLSGLSVDALRQRSDELNAAITRELSMAQANNAQVKALEDWKNPAFLSGRV</sequence>
<protein>
    <submittedName>
        <fullName evidence="2">Uncharacterized protein</fullName>
    </submittedName>
</protein>
<dbReference type="OrthoDB" id="8642126at2"/>
<feature type="region of interest" description="Disordered" evidence="1">
    <location>
        <begin position="461"/>
        <end position="480"/>
    </location>
</feature>
<reference evidence="2 3" key="1">
    <citation type="submission" date="2017-05" db="EMBL/GenBank/DDBJ databases">
        <title>Complete and WGS of Bordetella genogroups.</title>
        <authorList>
            <person name="Spilker T."/>
            <person name="LiPuma J."/>
        </authorList>
    </citation>
    <scope>NUCLEOTIDE SEQUENCE [LARGE SCALE GENOMIC DNA]</scope>
    <source>
        <strain evidence="2 3">AU17610</strain>
    </source>
</reference>
<dbReference type="RefSeq" id="WP_094824559.1">
    <property type="nucleotide sequence ID" value="NZ_NEVL01000001.1"/>
</dbReference>
<name>A0A261STM2_9BORD</name>
<evidence type="ECO:0000313" key="2">
    <source>
        <dbReference type="EMBL" id="OZI40441.1"/>
    </source>
</evidence>
<gene>
    <name evidence="2" type="ORF">CEG14_01350</name>
</gene>
<organism evidence="2 3">
    <name type="scientific">Bordetella genomosp. 1</name>
    <dbReference type="NCBI Taxonomy" id="1395607"/>
    <lineage>
        <taxon>Bacteria</taxon>
        <taxon>Pseudomonadati</taxon>
        <taxon>Pseudomonadota</taxon>
        <taxon>Betaproteobacteria</taxon>
        <taxon>Burkholderiales</taxon>
        <taxon>Alcaligenaceae</taxon>
        <taxon>Bordetella</taxon>
    </lineage>
</organism>
<accession>A0A261STM2</accession>
<proteinExistence type="predicted"/>
<dbReference type="Proteomes" id="UP000217005">
    <property type="component" value="Unassembled WGS sequence"/>
</dbReference>
<feature type="region of interest" description="Disordered" evidence="1">
    <location>
        <begin position="92"/>
        <end position="175"/>
    </location>
</feature>
<evidence type="ECO:0000256" key="1">
    <source>
        <dbReference type="SAM" id="MobiDB-lite"/>
    </source>
</evidence>
<dbReference type="AlphaFoldDB" id="A0A261STM2"/>
<comment type="caution">
    <text evidence="2">The sequence shown here is derived from an EMBL/GenBank/DDBJ whole genome shotgun (WGS) entry which is preliminary data.</text>
</comment>
<feature type="region of interest" description="Disordered" evidence="1">
    <location>
        <begin position="190"/>
        <end position="221"/>
    </location>
</feature>
<feature type="compositionally biased region" description="Acidic residues" evidence="1">
    <location>
        <begin position="97"/>
        <end position="111"/>
    </location>
</feature>
<evidence type="ECO:0000313" key="3">
    <source>
        <dbReference type="Proteomes" id="UP000217005"/>
    </source>
</evidence>